<dbReference type="Pfam" id="PF09286">
    <property type="entry name" value="Pro-kuma_activ"/>
    <property type="match status" value="1"/>
</dbReference>
<feature type="domain" description="Peptidase S53" evidence="13">
    <location>
        <begin position="211"/>
        <end position="571"/>
    </location>
</feature>
<dbReference type="InterPro" id="IPR000209">
    <property type="entry name" value="Peptidase_S8/S53_dom"/>
</dbReference>
<dbReference type="InterPro" id="IPR030400">
    <property type="entry name" value="Sedolisin_dom"/>
</dbReference>
<feature type="active site" description="Charge relay system" evidence="11">
    <location>
        <position position="487"/>
    </location>
</feature>
<evidence type="ECO:0000256" key="10">
    <source>
        <dbReference type="ARBA" id="ARBA00023145"/>
    </source>
</evidence>
<dbReference type="InterPro" id="IPR050819">
    <property type="entry name" value="Tripeptidyl-peptidase_I"/>
</dbReference>
<keyword evidence="10" id="KW-0865">Zymogen</keyword>
<feature type="chain" id="PRO_5043945428" description="tripeptidyl-peptidase II" evidence="12">
    <location>
        <begin position="20"/>
        <end position="571"/>
    </location>
</feature>
<dbReference type="CDD" id="cd11377">
    <property type="entry name" value="Pro-peptidase_S53"/>
    <property type="match status" value="1"/>
</dbReference>
<feature type="binding site" evidence="11">
    <location>
        <position position="529"/>
    </location>
    <ligand>
        <name>Ca(2+)</name>
        <dbReference type="ChEBI" id="CHEBI:29108"/>
    </ligand>
</feature>
<proteinExistence type="predicted"/>
<keyword evidence="5 11" id="KW-0645">Protease</keyword>
<comment type="function">
    <text evidence="2">Secreted tripeptidyl-peptidase which degrades proteins at acidic pHs and is involved in virulence.</text>
</comment>
<dbReference type="SUPFAM" id="SSF54897">
    <property type="entry name" value="Protease propeptides/inhibitors"/>
    <property type="match status" value="1"/>
</dbReference>
<feature type="binding site" evidence="11">
    <location>
        <position position="553"/>
    </location>
    <ligand>
        <name>Ca(2+)</name>
        <dbReference type="ChEBI" id="CHEBI:29108"/>
    </ligand>
</feature>
<dbReference type="Pfam" id="PF00082">
    <property type="entry name" value="Peptidase_S8"/>
    <property type="match status" value="1"/>
</dbReference>
<evidence type="ECO:0000256" key="9">
    <source>
        <dbReference type="ARBA" id="ARBA00022837"/>
    </source>
</evidence>
<dbReference type="SUPFAM" id="SSF52743">
    <property type="entry name" value="Subtilisin-like"/>
    <property type="match status" value="1"/>
</dbReference>
<dbReference type="EMBL" id="JAWWNJ010000089">
    <property type="protein sequence ID" value="KAK7000289.1"/>
    <property type="molecule type" value="Genomic_DNA"/>
</dbReference>
<evidence type="ECO:0000256" key="11">
    <source>
        <dbReference type="PROSITE-ProRule" id="PRU01032"/>
    </source>
</evidence>
<dbReference type="CDD" id="cd04056">
    <property type="entry name" value="Peptidases_S53"/>
    <property type="match status" value="1"/>
</dbReference>
<dbReference type="SMART" id="SM00944">
    <property type="entry name" value="Pro-kuma_activ"/>
    <property type="match status" value="1"/>
</dbReference>
<sequence length="571" mass="60053">MARRFNLLLLLSFALAVSASSLILHEHRTNAPSGFANQGPTPANHMLTLRFGLASNNMAGLQEKLLAISTPGSPEFRKWLSPEEIKSFVSPSPATLTAFTAFLTSHNLKTSTISPFGDWHTLTLPVSKANTLFSATFTNYTHPALATPITRTLSLSLPSELSGHVEVVHPTTMFATTKSRLLAPPIPNFEDLDPRAASAPAECDATNPANGITPACLQALYNIPKTPATQKNNALMVTSYGEWAETADLQAFLTQFRPDLPPNQTFLTISLDNGTNPQEPGVGGTEADLDIEYAAGIASGVPLQFLSVGDFDLDLGIGFLDTATYLATTPNPPTVVSTSYGDVEEAFGESMARKICDGYAAATARGISLLFASGDGGVSGGHDDGQNCGLFVSVFPASCPWVTAVGSTIGFNPEVAINFTGGGFSSYFTQSSYQTTPVSTFLKTLPPSFPGTGKFNPAHRAFPDLALQGKNFFINLGGRVGRIGGTSASTPVAAGIVSLINDRLIEKGKPVLGFLNPFIYAHPGAFNDIVVGHNSGGRCPASSAAFDAAPGWDPLSSFPSVFGFNVDSLTC</sequence>
<evidence type="ECO:0000313" key="14">
    <source>
        <dbReference type="EMBL" id="KAK7000289.1"/>
    </source>
</evidence>
<accession>A0AAW0A2R5</accession>
<evidence type="ECO:0000256" key="12">
    <source>
        <dbReference type="SAM" id="SignalP"/>
    </source>
</evidence>
<dbReference type="AlphaFoldDB" id="A0AAW0A2R5"/>
<keyword evidence="9 11" id="KW-0106">Calcium</keyword>
<evidence type="ECO:0000259" key="13">
    <source>
        <dbReference type="PROSITE" id="PS51695"/>
    </source>
</evidence>
<keyword evidence="7 11" id="KW-0378">Hydrolase</keyword>
<reference evidence="14 15" key="1">
    <citation type="journal article" date="2024" name="J Genomics">
        <title>Draft genome sequencing and assembly of Favolaschia claudopus CIRM-BRFM 2984 isolated from oak limbs.</title>
        <authorList>
            <person name="Navarro D."/>
            <person name="Drula E."/>
            <person name="Chaduli D."/>
            <person name="Cazenave R."/>
            <person name="Ahrendt S."/>
            <person name="Wang J."/>
            <person name="Lipzen A."/>
            <person name="Daum C."/>
            <person name="Barry K."/>
            <person name="Grigoriev I.V."/>
            <person name="Favel A."/>
            <person name="Rosso M.N."/>
            <person name="Martin F."/>
        </authorList>
    </citation>
    <scope>NUCLEOTIDE SEQUENCE [LARGE SCALE GENOMIC DNA]</scope>
    <source>
        <strain evidence="14 15">CIRM-BRFM 2984</strain>
    </source>
</reference>
<dbReference type="GO" id="GO:0046872">
    <property type="term" value="F:metal ion binding"/>
    <property type="evidence" value="ECO:0007669"/>
    <property type="project" value="UniProtKB-UniRule"/>
</dbReference>
<evidence type="ECO:0000256" key="4">
    <source>
        <dbReference type="ARBA" id="ARBA00012462"/>
    </source>
</evidence>
<evidence type="ECO:0000256" key="8">
    <source>
        <dbReference type="ARBA" id="ARBA00022825"/>
    </source>
</evidence>
<dbReference type="GO" id="GO:0005576">
    <property type="term" value="C:extracellular region"/>
    <property type="evidence" value="ECO:0007669"/>
    <property type="project" value="UniProtKB-SubCell"/>
</dbReference>
<dbReference type="PANTHER" id="PTHR14218">
    <property type="entry name" value="PROTEASE S8 TRIPEPTIDYL PEPTIDASE I CLN2"/>
    <property type="match status" value="1"/>
</dbReference>
<feature type="signal peptide" evidence="12">
    <location>
        <begin position="1"/>
        <end position="19"/>
    </location>
</feature>
<feature type="active site" description="Charge relay system" evidence="11">
    <location>
        <position position="290"/>
    </location>
</feature>
<dbReference type="PANTHER" id="PTHR14218:SF15">
    <property type="entry name" value="TRIPEPTIDYL-PEPTIDASE 1"/>
    <property type="match status" value="1"/>
</dbReference>
<dbReference type="InterPro" id="IPR036852">
    <property type="entry name" value="Peptidase_S8/S53_dom_sf"/>
</dbReference>
<evidence type="ECO:0000256" key="5">
    <source>
        <dbReference type="ARBA" id="ARBA00022670"/>
    </source>
</evidence>
<organism evidence="14 15">
    <name type="scientific">Favolaschia claudopus</name>
    <dbReference type="NCBI Taxonomy" id="2862362"/>
    <lineage>
        <taxon>Eukaryota</taxon>
        <taxon>Fungi</taxon>
        <taxon>Dikarya</taxon>
        <taxon>Basidiomycota</taxon>
        <taxon>Agaricomycotina</taxon>
        <taxon>Agaricomycetes</taxon>
        <taxon>Agaricomycetidae</taxon>
        <taxon>Agaricales</taxon>
        <taxon>Marasmiineae</taxon>
        <taxon>Mycenaceae</taxon>
        <taxon>Favolaschia</taxon>
    </lineage>
</organism>
<keyword evidence="15" id="KW-1185">Reference proteome</keyword>
<dbReference type="GO" id="GO:0006508">
    <property type="term" value="P:proteolysis"/>
    <property type="evidence" value="ECO:0007669"/>
    <property type="project" value="UniProtKB-KW"/>
</dbReference>
<dbReference type="EC" id="3.4.14.10" evidence="4"/>
<evidence type="ECO:0000256" key="6">
    <source>
        <dbReference type="ARBA" id="ARBA00022723"/>
    </source>
</evidence>
<keyword evidence="6 11" id="KW-0479">Metal-binding</keyword>
<dbReference type="GO" id="GO:0004252">
    <property type="term" value="F:serine-type endopeptidase activity"/>
    <property type="evidence" value="ECO:0007669"/>
    <property type="project" value="UniProtKB-UniRule"/>
</dbReference>
<keyword evidence="8 11" id="KW-0720">Serine protease</keyword>
<gene>
    <name evidence="14" type="ORF">R3P38DRAFT_2561831</name>
</gene>
<dbReference type="InterPro" id="IPR015366">
    <property type="entry name" value="S53_propep"/>
</dbReference>
<dbReference type="PROSITE" id="PS00138">
    <property type="entry name" value="SUBTILASE_SER"/>
    <property type="match status" value="1"/>
</dbReference>
<feature type="binding site" evidence="11">
    <location>
        <position position="551"/>
    </location>
    <ligand>
        <name>Ca(2+)</name>
        <dbReference type="ChEBI" id="CHEBI:29108"/>
    </ligand>
</feature>
<name>A0AAW0A2R5_9AGAR</name>
<comment type="cofactor">
    <cofactor evidence="11">
        <name>Ca(2+)</name>
        <dbReference type="ChEBI" id="CHEBI:29108"/>
    </cofactor>
    <text evidence="11">Binds 1 Ca(2+) ion per subunit.</text>
</comment>
<dbReference type="GO" id="GO:0008240">
    <property type="term" value="F:tripeptidyl-peptidase activity"/>
    <property type="evidence" value="ECO:0007669"/>
    <property type="project" value="UniProtKB-EC"/>
</dbReference>
<comment type="caution">
    <text evidence="14">The sequence shown here is derived from an EMBL/GenBank/DDBJ whole genome shotgun (WGS) entry which is preliminary data.</text>
</comment>
<dbReference type="Proteomes" id="UP001362999">
    <property type="component" value="Unassembled WGS sequence"/>
</dbReference>
<dbReference type="Gene3D" id="3.40.50.200">
    <property type="entry name" value="Peptidase S8/S53 domain"/>
    <property type="match status" value="1"/>
</dbReference>
<dbReference type="InterPro" id="IPR023828">
    <property type="entry name" value="Peptidase_S8_Ser-AS"/>
</dbReference>
<protein>
    <recommendedName>
        <fullName evidence="4">tripeptidyl-peptidase II</fullName>
        <ecNumber evidence="4">3.4.14.10</ecNumber>
    </recommendedName>
</protein>
<keyword evidence="12" id="KW-0732">Signal</keyword>
<comment type="subcellular location">
    <subcellularLocation>
        <location evidence="3">Secreted</location>
        <location evidence="3">Extracellular space</location>
    </subcellularLocation>
</comment>
<comment type="catalytic activity">
    <reaction evidence="1">
        <text>Release of an N-terminal tripeptide from a polypeptide.</text>
        <dbReference type="EC" id="3.4.14.10"/>
    </reaction>
</comment>
<feature type="active site" description="Charge relay system" evidence="11">
    <location>
        <position position="286"/>
    </location>
</feature>
<feature type="binding site" evidence="11">
    <location>
        <position position="528"/>
    </location>
    <ligand>
        <name>Ca(2+)</name>
        <dbReference type="ChEBI" id="CHEBI:29108"/>
    </ligand>
</feature>
<evidence type="ECO:0000256" key="3">
    <source>
        <dbReference type="ARBA" id="ARBA00004239"/>
    </source>
</evidence>
<evidence type="ECO:0000256" key="1">
    <source>
        <dbReference type="ARBA" id="ARBA00001910"/>
    </source>
</evidence>
<evidence type="ECO:0000256" key="2">
    <source>
        <dbReference type="ARBA" id="ARBA00002451"/>
    </source>
</evidence>
<evidence type="ECO:0000256" key="7">
    <source>
        <dbReference type="ARBA" id="ARBA00022801"/>
    </source>
</evidence>
<dbReference type="PROSITE" id="PS51695">
    <property type="entry name" value="SEDOLISIN"/>
    <property type="match status" value="1"/>
</dbReference>
<evidence type="ECO:0000313" key="15">
    <source>
        <dbReference type="Proteomes" id="UP001362999"/>
    </source>
</evidence>